<accession>A0ABW5RXD7</accession>
<keyword evidence="8 12" id="KW-0028">Amino-acid biosynthesis</keyword>
<dbReference type="PANTHER" id="PTHR43090">
    <property type="entry name" value="1-(5-PHOSPHORIBOSYL)-5-[(5-PHOSPHORIBOSYLAMINO)METHYLIDENEAMINO] IMIDAZOLE-4-CARBOXAMIDE ISOMERASE"/>
    <property type="match status" value="1"/>
</dbReference>
<feature type="active site" description="Proton acceptor" evidence="12">
    <location>
        <position position="9"/>
    </location>
</feature>
<evidence type="ECO:0000256" key="8">
    <source>
        <dbReference type="ARBA" id="ARBA00022605"/>
    </source>
</evidence>
<dbReference type="SUPFAM" id="SSF51366">
    <property type="entry name" value="Ribulose-phoshate binding barrel"/>
    <property type="match status" value="1"/>
</dbReference>
<evidence type="ECO:0000256" key="13">
    <source>
        <dbReference type="RuleBase" id="RU003657"/>
    </source>
</evidence>
<evidence type="ECO:0000256" key="11">
    <source>
        <dbReference type="ARBA" id="ARBA00030547"/>
    </source>
</evidence>
<evidence type="ECO:0000313" key="15">
    <source>
        <dbReference type="EMBL" id="MFD2692148.1"/>
    </source>
</evidence>
<organism evidence="15 16">
    <name type="scientific">Sporolactobacillus shoreicorticis</name>
    <dbReference type="NCBI Taxonomy" id="1923877"/>
    <lineage>
        <taxon>Bacteria</taxon>
        <taxon>Bacillati</taxon>
        <taxon>Bacillota</taxon>
        <taxon>Bacilli</taxon>
        <taxon>Bacillales</taxon>
        <taxon>Sporolactobacillaceae</taxon>
        <taxon>Sporolactobacillus</taxon>
    </lineage>
</organism>
<evidence type="ECO:0000256" key="4">
    <source>
        <dbReference type="ARBA" id="ARBA00009667"/>
    </source>
</evidence>
<evidence type="ECO:0000256" key="1">
    <source>
        <dbReference type="ARBA" id="ARBA00000901"/>
    </source>
</evidence>
<keyword evidence="16" id="KW-1185">Reference proteome</keyword>
<comment type="catalytic activity">
    <reaction evidence="1 12 14">
        <text>1-(5-phospho-beta-D-ribosyl)-5-[(5-phospho-beta-D-ribosylamino)methylideneamino]imidazole-4-carboxamide = 5-[(5-phospho-1-deoxy-D-ribulos-1-ylimino)methylamino]-1-(5-phospho-beta-D-ribosyl)imidazole-4-carboxamide</text>
        <dbReference type="Rhea" id="RHEA:15469"/>
        <dbReference type="ChEBI" id="CHEBI:58435"/>
        <dbReference type="ChEBI" id="CHEBI:58525"/>
        <dbReference type="EC" id="5.3.1.16"/>
    </reaction>
</comment>
<dbReference type="GO" id="GO:0003949">
    <property type="term" value="F:1-(5-phosphoribosyl)-5-[(5-phosphoribosylamino)methylideneamino]imidazole-4-carboxamide isomerase activity"/>
    <property type="evidence" value="ECO:0007669"/>
    <property type="project" value="UniProtKB-EC"/>
</dbReference>
<feature type="active site" description="Proton donor" evidence="12">
    <location>
        <position position="130"/>
    </location>
</feature>
<dbReference type="HAMAP" id="MF_01014">
    <property type="entry name" value="HisA"/>
    <property type="match status" value="1"/>
</dbReference>
<evidence type="ECO:0000256" key="12">
    <source>
        <dbReference type="HAMAP-Rule" id="MF_01014"/>
    </source>
</evidence>
<dbReference type="Proteomes" id="UP001597399">
    <property type="component" value="Unassembled WGS sequence"/>
</dbReference>
<evidence type="ECO:0000256" key="5">
    <source>
        <dbReference type="ARBA" id="ARBA00012550"/>
    </source>
</evidence>
<gene>
    <name evidence="12 15" type="primary">hisA</name>
    <name evidence="15" type="ORF">ACFSUE_00600</name>
</gene>
<dbReference type="Gene3D" id="3.20.20.70">
    <property type="entry name" value="Aldolase class I"/>
    <property type="match status" value="1"/>
</dbReference>
<keyword evidence="9 12" id="KW-0368">Histidine biosynthesis</keyword>
<keyword evidence="10 12" id="KW-0413">Isomerase</keyword>
<dbReference type="CDD" id="cd04732">
    <property type="entry name" value="HisA"/>
    <property type="match status" value="1"/>
</dbReference>
<dbReference type="Pfam" id="PF00977">
    <property type="entry name" value="His_biosynth"/>
    <property type="match status" value="1"/>
</dbReference>
<evidence type="ECO:0000256" key="10">
    <source>
        <dbReference type="ARBA" id="ARBA00023235"/>
    </source>
</evidence>
<dbReference type="InterPro" id="IPR006063">
    <property type="entry name" value="HisA_bact_arch"/>
</dbReference>
<dbReference type="EC" id="5.3.1.16" evidence="5 12"/>
<evidence type="ECO:0000256" key="14">
    <source>
        <dbReference type="RuleBase" id="RU003658"/>
    </source>
</evidence>
<name>A0ABW5RXD7_9BACL</name>
<evidence type="ECO:0000256" key="3">
    <source>
        <dbReference type="ARBA" id="ARBA00005133"/>
    </source>
</evidence>
<comment type="subcellular location">
    <subcellularLocation>
        <location evidence="2 12 14">Cytoplasm</location>
    </subcellularLocation>
</comment>
<dbReference type="InterPro" id="IPR006062">
    <property type="entry name" value="His_biosynth"/>
</dbReference>
<comment type="caution">
    <text evidence="15">The sequence shown here is derived from an EMBL/GenBank/DDBJ whole genome shotgun (WGS) entry which is preliminary data.</text>
</comment>
<dbReference type="EMBL" id="JBHUMQ010000001">
    <property type="protein sequence ID" value="MFD2692148.1"/>
    <property type="molecule type" value="Genomic_DNA"/>
</dbReference>
<dbReference type="RefSeq" id="WP_290446291.1">
    <property type="nucleotide sequence ID" value="NZ_JAMXWM010000003.1"/>
</dbReference>
<keyword evidence="7 12" id="KW-0963">Cytoplasm</keyword>
<dbReference type="InterPro" id="IPR044524">
    <property type="entry name" value="Isoase_HisA-like"/>
</dbReference>
<evidence type="ECO:0000256" key="2">
    <source>
        <dbReference type="ARBA" id="ARBA00004496"/>
    </source>
</evidence>
<reference evidence="16" key="1">
    <citation type="journal article" date="2019" name="Int. J. Syst. Evol. Microbiol.">
        <title>The Global Catalogue of Microorganisms (GCM) 10K type strain sequencing project: providing services to taxonomists for standard genome sequencing and annotation.</title>
        <authorList>
            <consortium name="The Broad Institute Genomics Platform"/>
            <consortium name="The Broad Institute Genome Sequencing Center for Infectious Disease"/>
            <person name="Wu L."/>
            <person name="Ma J."/>
        </authorList>
    </citation>
    <scope>NUCLEOTIDE SEQUENCE [LARGE SCALE GENOMIC DNA]</scope>
    <source>
        <strain evidence="16">TISTR 2466</strain>
    </source>
</reference>
<evidence type="ECO:0000256" key="6">
    <source>
        <dbReference type="ARBA" id="ARBA00018464"/>
    </source>
</evidence>
<evidence type="ECO:0000256" key="9">
    <source>
        <dbReference type="ARBA" id="ARBA00023102"/>
    </source>
</evidence>
<dbReference type="InterPro" id="IPR023016">
    <property type="entry name" value="HisA/PriA"/>
</dbReference>
<comment type="similarity">
    <text evidence="4 12 13">Belongs to the HisA/HisF family.</text>
</comment>
<sequence>MFTIYPAIDLIDSKCVRLFQGDYDQSTIYGDDPVAIARSFFEQGAEWLHVVDLDGAKAGSPVNHDLITQMAAEVPINIEVGGGIRSIETVENYLNQGVKRVILGSSAISDPEFCKLALSCYPEAVAIGLDVKNGKVAVRGWLEVSDLSAADLAKRLIQEGARQFIYTDISRDGALQGANVVAAEQLADEIGKPVVVSGGVTTLEEITEMIGNRRVSGAIIGKALYTNQIALSDVIKAVKL</sequence>
<comment type="pathway">
    <text evidence="3 12 14">Amino-acid biosynthesis; L-histidine biosynthesis; L-histidine from 5-phospho-alpha-D-ribose 1-diphosphate: step 4/9.</text>
</comment>
<protein>
    <recommendedName>
        <fullName evidence="6 12">1-(5-phosphoribosyl)-5-[(5-phosphoribosylamino)methylideneamino] imidazole-4-carboxamide isomerase</fullName>
        <ecNumber evidence="5 12">5.3.1.16</ecNumber>
    </recommendedName>
    <alternativeName>
        <fullName evidence="11 12">Phosphoribosylformimino-5-aminoimidazole carboxamide ribotide isomerase</fullName>
    </alternativeName>
</protein>
<proteinExistence type="inferred from homology"/>
<dbReference type="InterPro" id="IPR011060">
    <property type="entry name" value="RibuloseP-bd_barrel"/>
</dbReference>
<evidence type="ECO:0000313" key="16">
    <source>
        <dbReference type="Proteomes" id="UP001597399"/>
    </source>
</evidence>
<dbReference type="NCBIfam" id="TIGR00007">
    <property type="entry name" value="1-(5-phosphoribosyl)-5-[(5-phosphoribosylamino)methylideneamino]imidazole-4-carboxamide isomerase"/>
    <property type="match status" value="1"/>
</dbReference>
<evidence type="ECO:0000256" key="7">
    <source>
        <dbReference type="ARBA" id="ARBA00022490"/>
    </source>
</evidence>
<dbReference type="InterPro" id="IPR013785">
    <property type="entry name" value="Aldolase_TIM"/>
</dbReference>
<dbReference type="PANTHER" id="PTHR43090:SF2">
    <property type="entry name" value="1-(5-PHOSPHORIBOSYL)-5-[(5-PHOSPHORIBOSYLAMINO)METHYLIDENEAMINO] IMIDAZOLE-4-CARBOXAMIDE ISOMERASE"/>
    <property type="match status" value="1"/>
</dbReference>